<feature type="chain" id="PRO_5042244662" description="Methyltransferase FkbM domain-containing protein" evidence="1">
    <location>
        <begin position="22"/>
        <end position="286"/>
    </location>
</feature>
<sequence length="286" mass="31597">MILRSSVVVVAAAAPVPICVGSRCGTLEAPPLLWSGRGGPFEACCDCDSVDTCSNSRNEEGNFVKYLLPDLEDPPPVFVEIGGNDGVHASNTLYLEDCLRWRGVMVEAHPLSFRKMVANRPNVVSVNAAGCDGNRTVHFTEKASPISAMAPTGIEVPCVRLSDVFEAIDVDTVAFFSLDVEGSEVQVLNGIDFTKLRILTLVIEEMEKTAKKNALARRILQTRANLTLAFTHCWRHAICDSYWVNPNFFINASFPKRLPSGSRTLVKGSECRATQRNDIRRRRRRE</sequence>
<dbReference type="PANTHER" id="PTHR34009">
    <property type="entry name" value="PROTEIN STAR"/>
    <property type="match status" value="1"/>
</dbReference>
<evidence type="ECO:0000313" key="4">
    <source>
        <dbReference type="Proteomes" id="UP001230188"/>
    </source>
</evidence>
<dbReference type="GO" id="GO:0016197">
    <property type="term" value="P:endosomal transport"/>
    <property type="evidence" value="ECO:0007669"/>
    <property type="project" value="TreeGrafter"/>
</dbReference>
<dbReference type="NCBIfam" id="TIGR01444">
    <property type="entry name" value="fkbM_fam"/>
    <property type="match status" value="1"/>
</dbReference>
<dbReference type="InterPro" id="IPR029063">
    <property type="entry name" value="SAM-dependent_MTases_sf"/>
</dbReference>
<reference evidence="3" key="1">
    <citation type="submission" date="2023-01" db="EMBL/GenBank/DDBJ databases">
        <title>Metagenome sequencing of chrysophaentin producing Chrysophaeum taylorii.</title>
        <authorList>
            <person name="Davison J."/>
            <person name="Bewley C."/>
        </authorList>
    </citation>
    <scope>NUCLEOTIDE SEQUENCE</scope>
    <source>
        <strain evidence="3">NIES-1699</strain>
    </source>
</reference>
<comment type="caution">
    <text evidence="3">The sequence shown here is derived from an EMBL/GenBank/DDBJ whole genome shotgun (WGS) entry which is preliminary data.</text>
</comment>
<evidence type="ECO:0000313" key="3">
    <source>
        <dbReference type="EMBL" id="KAJ8601067.1"/>
    </source>
</evidence>
<dbReference type="GO" id="GO:0031902">
    <property type="term" value="C:late endosome membrane"/>
    <property type="evidence" value="ECO:0007669"/>
    <property type="project" value="TreeGrafter"/>
</dbReference>
<dbReference type="InterPro" id="IPR053202">
    <property type="entry name" value="EGF_Rcpt_Signaling_Reg"/>
</dbReference>
<protein>
    <recommendedName>
        <fullName evidence="2">Methyltransferase FkbM domain-containing protein</fullName>
    </recommendedName>
</protein>
<feature type="domain" description="Methyltransferase FkbM" evidence="2">
    <location>
        <begin position="80"/>
        <end position="210"/>
    </location>
</feature>
<dbReference type="Proteomes" id="UP001230188">
    <property type="component" value="Unassembled WGS sequence"/>
</dbReference>
<evidence type="ECO:0000259" key="2">
    <source>
        <dbReference type="Pfam" id="PF05050"/>
    </source>
</evidence>
<dbReference type="GO" id="GO:0005794">
    <property type="term" value="C:Golgi apparatus"/>
    <property type="evidence" value="ECO:0007669"/>
    <property type="project" value="TreeGrafter"/>
</dbReference>
<dbReference type="Gene3D" id="3.40.50.150">
    <property type="entry name" value="Vaccinia Virus protein VP39"/>
    <property type="match status" value="1"/>
</dbReference>
<accession>A0AAD7UA13</accession>
<dbReference type="GO" id="GO:0005886">
    <property type="term" value="C:plasma membrane"/>
    <property type="evidence" value="ECO:0007669"/>
    <property type="project" value="TreeGrafter"/>
</dbReference>
<organism evidence="3 4">
    <name type="scientific">Chrysophaeum taylorii</name>
    <dbReference type="NCBI Taxonomy" id="2483200"/>
    <lineage>
        <taxon>Eukaryota</taxon>
        <taxon>Sar</taxon>
        <taxon>Stramenopiles</taxon>
        <taxon>Ochrophyta</taxon>
        <taxon>Pelagophyceae</taxon>
        <taxon>Pelagomonadales</taxon>
        <taxon>Pelagomonadaceae</taxon>
        <taxon>Chrysophaeum</taxon>
    </lineage>
</organism>
<keyword evidence="4" id="KW-1185">Reference proteome</keyword>
<dbReference type="Pfam" id="PF05050">
    <property type="entry name" value="Methyltransf_21"/>
    <property type="match status" value="1"/>
</dbReference>
<keyword evidence="1" id="KW-0732">Signal</keyword>
<dbReference type="EMBL" id="JAQMWT010000456">
    <property type="protein sequence ID" value="KAJ8601067.1"/>
    <property type="molecule type" value="Genomic_DNA"/>
</dbReference>
<dbReference type="PANTHER" id="PTHR34009:SF2">
    <property type="entry name" value="PROTEIN STAR"/>
    <property type="match status" value="1"/>
</dbReference>
<dbReference type="InterPro" id="IPR006342">
    <property type="entry name" value="FkbM_mtfrase"/>
</dbReference>
<feature type="signal peptide" evidence="1">
    <location>
        <begin position="1"/>
        <end position="21"/>
    </location>
</feature>
<dbReference type="SUPFAM" id="SSF53335">
    <property type="entry name" value="S-adenosyl-L-methionine-dependent methyltransferases"/>
    <property type="match status" value="1"/>
</dbReference>
<gene>
    <name evidence="3" type="ORF">CTAYLR_004506</name>
</gene>
<dbReference type="GO" id="GO:0005789">
    <property type="term" value="C:endoplasmic reticulum membrane"/>
    <property type="evidence" value="ECO:0007669"/>
    <property type="project" value="TreeGrafter"/>
</dbReference>
<name>A0AAD7UA13_9STRA</name>
<evidence type="ECO:0000256" key="1">
    <source>
        <dbReference type="SAM" id="SignalP"/>
    </source>
</evidence>
<proteinExistence type="predicted"/>
<dbReference type="AlphaFoldDB" id="A0AAD7UA13"/>
<dbReference type="GO" id="GO:0006888">
    <property type="term" value="P:endoplasmic reticulum to Golgi vesicle-mediated transport"/>
    <property type="evidence" value="ECO:0007669"/>
    <property type="project" value="TreeGrafter"/>
</dbReference>